<keyword evidence="1" id="KW-0548">Nucleotidyltransferase</keyword>
<evidence type="ECO:0000313" key="1">
    <source>
        <dbReference type="EMBL" id="MBB6049951.1"/>
    </source>
</evidence>
<dbReference type="Proteomes" id="UP000520814">
    <property type="component" value="Unassembled WGS sequence"/>
</dbReference>
<dbReference type="Gene3D" id="3.30.70.3090">
    <property type="entry name" value="ORF SCO4226, nickel-binding ferredoxin-like monomer"/>
    <property type="match status" value="1"/>
</dbReference>
<keyword evidence="1" id="KW-0808">Transferase</keyword>
<accession>A0A7W9W6A7</accession>
<organism evidence="1 2">
    <name type="scientific">Armatimonas rosea</name>
    <dbReference type="NCBI Taxonomy" id="685828"/>
    <lineage>
        <taxon>Bacteria</taxon>
        <taxon>Bacillati</taxon>
        <taxon>Armatimonadota</taxon>
        <taxon>Armatimonadia</taxon>
        <taxon>Armatimonadales</taxon>
        <taxon>Armatimonadaceae</taxon>
        <taxon>Armatimonas</taxon>
    </lineage>
</organism>
<name>A0A7W9W6A7_ARMRO</name>
<reference evidence="1 2" key="1">
    <citation type="submission" date="2020-08" db="EMBL/GenBank/DDBJ databases">
        <title>Genomic Encyclopedia of Type Strains, Phase IV (KMG-IV): sequencing the most valuable type-strain genomes for metagenomic binning, comparative biology and taxonomic classification.</title>
        <authorList>
            <person name="Goeker M."/>
        </authorList>
    </citation>
    <scope>NUCLEOTIDE SEQUENCE [LARGE SCALE GENOMIC DNA]</scope>
    <source>
        <strain evidence="1 2">DSM 23562</strain>
    </source>
</reference>
<protein>
    <submittedName>
        <fullName evidence="1">Phosphopantetheine adenylyltransferase</fullName>
    </submittedName>
</protein>
<dbReference type="GO" id="GO:0016779">
    <property type="term" value="F:nucleotidyltransferase activity"/>
    <property type="evidence" value="ECO:0007669"/>
    <property type="project" value="UniProtKB-KW"/>
</dbReference>
<dbReference type="EMBL" id="JACHGW010000002">
    <property type="protein sequence ID" value="MBB6049951.1"/>
    <property type="molecule type" value="Genomic_DNA"/>
</dbReference>
<comment type="caution">
    <text evidence="1">The sequence shown here is derived from an EMBL/GenBank/DDBJ whole genome shotgun (WGS) entry which is preliminary data.</text>
</comment>
<dbReference type="RefSeq" id="WP_184193988.1">
    <property type="nucleotide sequence ID" value="NZ_JACHGW010000002.1"/>
</dbReference>
<keyword evidence="2" id="KW-1185">Reference proteome</keyword>
<evidence type="ECO:0000313" key="2">
    <source>
        <dbReference type="Proteomes" id="UP000520814"/>
    </source>
</evidence>
<dbReference type="InterPro" id="IPR042557">
    <property type="entry name" value="SCO4226"/>
</dbReference>
<gene>
    <name evidence="1" type="ORF">HNQ39_001742</name>
</gene>
<dbReference type="AlphaFoldDB" id="A0A7W9W6A7"/>
<sequence>MPRFLSVHTFPPGEFTPARIEEIATMGQNDAVVRGYRSFHSLAEGQIVWILEAPHKEAIYDFCQRMGLPVDAVTQLELEGHVGVIRPAPEQ</sequence>
<proteinExistence type="predicted"/>